<feature type="compositionally biased region" description="Basic and acidic residues" evidence="1">
    <location>
        <begin position="371"/>
        <end position="385"/>
    </location>
</feature>
<feature type="compositionally biased region" description="Basic and acidic residues" evidence="1">
    <location>
        <begin position="75"/>
        <end position="85"/>
    </location>
</feature>
<dbReference type="Proteomes" id="UP000070544">
    <property type="component" value="Unassembled WGS sequence"/>
</dbReference>
<feature type="compositionally biased region" description="Polar residues" evidence="1">
    <location>
        <begin position="1"/>
        <end position="10"/>
    </location>
</feature>
<feature type="compositionally biased region" description="Low complexity" evidence="1">
    <location>
        <begin position="738"/>
        <end position="749"/>
    </location>
</feature>
<feature type="compositionally biased region" description="Low complexity" evidence="1">
    <location>
        <begin position="116"/>
        <end position="129"/>
    </location>
</feature>
<feature type="compositionally biased region" description="Low complexity" evidence="1">
    <location>
        <begin position="774"/>
        <end position="805"/>
    </location>
</feature>
<feature type="compositionally biased region" description="Basic and acidic residues" evidence="1">
    <location>
        <begin position="505"/>
        <end position="521"/>
    </location>
</feature>
<gene>
    <name evidence="2" type="ORF">M427DRAFT_46014</name>
</gene>
<feature type="region of interest" description="Disordered" evidence="1">
    <location>
        <begin position="75"/>
        <end position="132"/>
    </location>
</feature>
<reference evidence="2 3" key="1">
    <citation type="journal article" date="2015" name="Genome Biol. Evol.">
        <title>Phylogenomic analyses indicate that early fungi evolved digesting cell walls of algal ancestors of land plants.</title>
        <authorList>
            <person name="Chang Y."/>
            <person name="Wang S."/>
            <person name="Sekimoto S."/>
            <person name="Aerts A.L."/>
            <person name="Choi C."/>
            <person name="Clum A."/>
            <person name="LaButti K.M."/>
            <person name="Lindquist E.A."/>
            <person name="Yee Ngan C."/>
            <person name="Ohm R.A."/>
            <person name="Salamov A.A."/>
            <person name="Grigoriev I.V."/>
            <person name="Spatafora J.W."/>
            <person name="Berbee M.L."/>
        </authorList>
    </citation>
    <scope>NUCLEOTIDE SEQUENCE [LARGE SCALE GENOMIC DNA]</scope>
    <source>
        <strain evidence="2 3">JEL478</strain>
    </source>
</reference>
<feature type="compositionally biased region" description="Basic and acidic residues" evidence="1">
    <location>
        <begin position="92"/>
        <end position="101"/>
    </location>
</feature>
<feature type="compositionally biased region" description="Basic and acidic residues" evidence="1">
    <location>
        <begin position="206"/>
        <end position="215"/>
    </location>
</feature>
<feature type="region of interest" description="Disordered" evidence="1">
    <location>
        <begin position="196"/>
        <end position="220"/>
    </location>
</feature>
<evidence type="ECO:0000313" key="3">
    <source>
        <dbReference type="Proteomes" id="UP000070544"/>
    </source>
</evidence>
<proteinExistence type="predicted"/>
<feature type="region of interest" description="Disordered" evidence="1">
    <location>
        <begin position="735"/>
        <end position="810"/>
    </location>
</feature>
<dbReference type="AlphaFoldDB" id="A0A139A8X3"/>
<evidence type="ECO:0000256" key="1">
    <source>
        <dbReference type="SAM" id="MobiDB-lite"/>
    </source>
</evidence>
<feature type="compositionally biased region" description="Polar residues" evidence="1">
    <location>
        <begin position="102"/>
        <end position="115"/>
    </location>
</feature>
<keyword evidence="3" id="KW-1185">Reference proteome</keyword>
<organism evidence="2 3">
    <name type="scientific">Gonapodya prolifera (strain JEL478)</name>
    <name type="common">Monoblepharis prolifera</name>
    <dbReference type="NCBI Taxonomy" id="1344416"/>
    <lineage>
        <taxon>Eukaryota</taxon>
        <taxon>Fungi</taxon>
        <taxon>Fungi incertae sedis</taxon>
        <taxon>Chytridiomycota</taxon>
        <taxon>Chytridiomycota incertae sedis</taxon>
        <taxon>Monoblepharidomycetes</taxon>
        <taxon>Monoblepharidales</taxon>
        <taxon>Gonapodyaceae</taxon>
        <taxon>Gonapodya</taxon>
    </lineage>
</organism>
<feature type="region of interest" description="Disordered" evidence="1">
    <location>
        <begin position="822"/>
        <end position="888"/>
    </location>
</feature>
<feature type="compositionally biased region" description="Pro residues" evidence="1">
    <location>
        <begin position="830"/>
        <end position="845"/>
    </location>
</feature>
<evidence type="ECO:0000313" key="2">
    <source>
        <dbReference type="EMBL" id="KXS12915.1"/>
    </source>
</evidence>
<dbReference type="EMBL" id="KQ965783">
    <property type="protein sequence ID" value="KXS12915.1"/>
    <property type="molecule type" value="Genomic_DNA"/>
</dbReference>
<protein>
    <submittedName>
        <fullName evidence="2">Uncharacterized protein</fullName>
    </submittedName>
</protein>
<feature type="region of interest" description="Disordered" evidence="1">
    <location>
        <begin position="505"/>
        <end position="536"/>
    </location>
</feature>
<accession>A0A139A8X3</accession>
<name>A0A139A8X3_GONPJ</name>
<feature type="region of interest" description="Disordered" evidence="1">
    <location>
        <begin position="1"/>
        <end position="30"/>
    </location>
</feature>
<feature type="region of interest" description="Disordered" evidence="1">
    <location>
        <begin position="371"/>
        <end position="415"/>
    </location>
</feature>
<sequence length="964" mass="107861">MKFQNPTNPNHPLLERLPSNGSPSHSLPVPANETPVLSVIGPQIKVVFLQSTHMATQHERISSSPKSTPYIEELREHDEMPRDETPALQPTRHWEKTRNAGDTRNSATQASSPRVSTTKSATRSSATRSFIMSLPIPRQPSLTVQMMFFTGATRSPPPVIRGGWHSPAAAPQYDDPDELAELGIEILAEDENRSLMESGTTGGRVSARDHIRDSRYTASPGQEIPAKIDAVPVGWSSLNSSWGPIQQGLGAHARVSAFDRMPVHRPPPGLTTVNPGKVADLSSLSTQNTRMRRQEVFKSELEGRVEVQPKNSPSHFRDFVDRTSLLPSYVSTCTNVPDRNISVYDEPNLRDQGWNEEPFTLIGEALEKNQREYTRSASRINDETSRTLGRGSRQEANNDISSFREEQISSSAVDARDPLEEQLGRYGNKPVAVLETEAYDWSERGAHMNHETSSLKTNRICQRPIQAVDRNFDSREDNARKYEDRARTDILDWPTSLLEERLGRYAQSEERSKDHLEERLGRYGSASEQATGPRRDVEDLHFGHPVAKYDEQFHQGGRTYPVAHLPEREEWEESHLPPLRELAHPRALPADGWEDPIQDIHYRGRREVPINGPSFVVRDDWYEVDVDEAVPPKQNDRSSHDKTEGVEVMGVTKTYADMRESREDHFDVKESAEKPKAIDKWRSLAFQPTPEHNPALAAELAADQRNRLLLNPNAGAIFRQSFAYAPKVDGIFQNPEKSATATPASSPPSGRIASQDARESGRTVSQDARVLVGLLPAPTTPPSAKSSPKLSLHSQQSTSTTNSNQEPILAKTRPVELLHDYSLPRRPPQHHPLPSKPRGSPPTEPPSTITRHISEANYRPALRNQESTGRGRGFAQPDSRPGNSKGGKRVVVDTRLMGFFPPPPQRLSIAPQVWFVMVYKQGTSAELPGEFSHRLSLLEDKYGISDAEKNAAFTTFREYFDRDS</sequence>
<dbReference type="OrthoDB" id="10681635at2759"/>